<dbReference type="Proteomes" id="UP000054771">
    <property type="component" value="Unassembled WGS sequence"/>
</dbReference>
<sequence>MRERKCERKKQTLNQDLTVVTRSIWLALLLDWFLQKASSRVKILRVRHPCLQRMESMREKKPTHVITSASSYPADERDVPLYHNIIALPQPPIPWMAADGEF</sequence>
<proteinExistence type="predicted"/>
<organism evidence="1 2">
    <name type="scientific">Aspergillus calidoustus</name>
    <dbReference type="NCBI Taxonomy" id="454130"/>
    <lineage>
        <taxon>Eukaryota</taxon>
        <taxon>Fungi</taxon>
        <taxon>Dikarya</taxon>
        <taxon>Ascomycota</taxon>
        <taxon>Pezizomycotina</taxon>
        <taxon>Eurotiomycetes</taxon>
        <taxon>Eurotiomycetidae</taxon>
        <taxon>Eurotiales</taxon>
        <taxon>Aspergillaceae</taxon>
        <taxon>Aspergillus</taxon>
        <taxon>Aspergillus subgen. Nidulantes</taxon>
    </lineage>
</organism>
<protein>
    <submittedName>
        <fullName evidence="1">Uncharacterized protein</fullName>
    </submittedName>
</protein>
<reference evidence="2" key="1">
    <citation type="journal article" date="2016" name="Genome Announc.">
        <title>Draft genome sequences of fungus Aspergillus calidoustus.</title>
        <authorList>
            <person name="Horn F."/>
            <person name="Linde J."/>
            <person name="Mattern D.J."/>
            <person name="Walther G."/>
            <person name="Guthke R."/>
            <person name="Scherlach K."/>
            <person name="Martin K."/>
            <person name="Brakhage A.A."/>
            <person name="Petzke L."/>
            <person name="Valiante V."/>
        </authorList>
    </citation>
    <scope>NUCLEOTIDE SEQUENCE [LARGE SCALE GENOMIC DNA]</scope>
    <source>
        <strain evidence="2">SF006504</strain>
    </source>
</reference>
<dbReference type="AlphaFoldDB" id="A0A0U5G5E0"/>
<dbReference type="EMBL" id="CDMC01000004">
    <property type="protein sequence ID" value="CEL04735.1"/>
    <property type="molecule type" value="Genomic_DNA"/>
</dbReference>
<keyword evidence="2" id="KW-1185">Reference proteome</keyword>
<evidence type="ECO:0000313" key="2">
    <source>
        <dbReference type="Proteomes" id="UP000054771"/>
    </source>
</evidence>
<name>A0A0U5G5E0_ASPCI</name>
<accession>A0A0U5G5E0</accession>
<evidence type="ECO:0000313" key="1">
    <source>
        <dbReference type="EMBL" id="CEL04735.1"/>
    </source>
</evidence>
<gene>
    <name evidence="1" type="ORF">ASPCAL05860</name>
</gene>